<dbReference type="GO" id="GO:0004113">
    <property type="term" value="F:2',3'-cyclic-nucleotide 3'-phosphodiesterase activity"/>
    <property type="evidence" value="ECO:0007669"/>
    <property type="project" value="TreeGrafter"/>
</dbReference>
<name>A0A2N7Q847_9BACT</name>
<feature type="binding site" evidence="6">
    <location>
        <position position="153"/>
    </location>
    <ligand>
        <name>Fe cation</name>
        <dbReference type="ChEBI" id="CHEBI:24875"/>
        <label>2</label>
    </ligand>
</feature>
<dbReference type="NCBIfam" id="TIGR00282">
    <property type="entry name" value="TIGR00282 family metallophosphoesterase"/>
    <property type="match status" value="1"/>
</dbReference>
<evidence type="ECO:0000256" key="6">
    <source>
        <dbReference type="PIRSR" id="PIRSR004789-51"/>
    </source>
</evidence>
<protein>
    <submittedName>
        <fullName evidence="8">TIGR00282 family metallophosphoesterase</fullName>
    </submittedName>
</protein>
<feature type="binding site" evidence="6">
    <location>
        <position position="43"/>
    </location>
    <ligand>
        <name>Fe cation</name>
        <dbReference type="ChEBI" id="CHEBI:24875"/>
        <label>1</label>
    </ligand>
</feature>
<dbReference type="PANTHER" id="PTHR36303">
    <property type="entry name" value="2',3'-CYCLIC-NUCLEOTIDE 2'-PHOSPHODIESTERASE"/>
    <property type="match status" value="1"/>
</dbReference>
<dbReference type="Proteomes" id="UP000235619">
    <property type="component" value="Unassembled WGS sequence"/>
</dbReference>
<evidence type="ECO:0000256" key="5">
    <source>
        <dbReference type="PIRSR" id="PIRSR004789-50"/>
    </source>
</evidence>
<dbReference type="Pfam" id="PF13277">
    <property type="entry name" value="YmdB"/>
    <property type="match status" value="1"/>
</dbReference>
<organism evidence="8 10">
    <name type="scientific">Thermodesulfobacterium geofontis</name>
    <dbReference type="NCBI Taxonomy" id="1295609"/>
    <lineage>
        <taxon>Bacteria</taxon>
        <taxon>Pseudomonadati</taxon>
        <taxon>Thermodesulfobacteriota</taxon>
        <taxon>Thermodesulfobacteria</taxon>
        <taxon>Thermodesulfobacteriales</taxon>
        <taxon>Thermodesulfobacteriaceae</taxon>
        <taxon>Thermodesulfobacterium</taxon>
    </lineage>
</organism>
<keyword evidence="1 6" id="KW-0479">Metal-binding</keyword>
<proteinExistence type="inferred from homology"/>
<feature type="binding site" evidence="6">
    <location>
        <position position="71"/>
    </location>
    <ligand>
        <name>Fe cation</name>
        <dbReference type="ChEBI" id="CHEBI:24875"/>
        <label>2</label>
    </ligand>
</feature>
<evidence type="ECO:0000256" key="1">
    <source>
        <dbReference type="ARBA" id="ARBA00022723"/>
    </source>
</evidence>
<gene>
    <name evidence="8" type="ORF">C0169_06565</name>
    <name evidence="7" type="ORF">C0190_01160</name>
</gene>
<dbReference type="CDD" id="cd07382">
    <property type="entry name" value="MPP_DR1281"/>
    <property type="match status" value="1"/>
</dbReference>
<comment type="similarity">
    <text evidence="4">Belongs to the YmdB-like family.</text>
</comment>
<evidence type="ECO:0000313" key="9">
    <source>
        <dbReference type="Proteomes" id="UP000235460"/>
    </source>
</evidence>
<dbReference type="InterPro" id="IPR005235">
    <property type="entry name" value="YmdB-like"/>
</dbReference>
<comment type="caution">
    <text evidence="8">The sequence shown here is derived from an EMBL/GenBank/DDBJ whole genome shotgun (WGS) entry which is preliminary data.</text>
</comment>
<keyword evidence="2" id="KW-0378">Hydrolase</keyword>
<accession>A0A2N7Q847</accession>
<evidence type="ECO:0000313" key="7">
    <source>
        <dbReference type="EMBL" id="PMP68761.1"/>
    </source>
</evidence>
<feature type="binding site" evidence="6">
    <location>
        <position position="180"/>
    </location>
    <ligand>
        <name>Fe cation</name>
        <dbReference type="ChEBI" id="CHEBI:24875"/>
        <label>1</label>
    </ligand>
</feature>
<dbReference type="EMBL" id="PNIK01000015">
    <property type="protein sequence ID" value="PMP68761.1"/>
    <property type="molecule type" value="Genomic_DNA"/>
</dbReference>
<dbReference type="EMBL" id="PNJD01000407">
    <property type="protein sequence ID" value="PMP94382.1"/>
    <property type="molecule type" value="Genomic_DNA"/>
</dbReference>
<dbReference type="FunFam" id="3.60.21.10:FF:000016">
    <property type="entry name" value="Putative metallophosphoesterase"/>
    <property type="match status" value="1"/>
</dbReference>
<evidence type="ECO:0000313" key="8">
    <source>
        <dbReference type="EMBL" id="PMP94382.1"/>
    </source>
</evidence>
<evidence type="ECO:0000313" key="10">
    <source>
        <dbReference type="Proteomes" id="UP000235619"/>
    </source>
</evidence>
<evidence type="ECO:0000256" key="3">
    <source>
        <dbReference type="ARBA" id="ARBA00023004"/>
    </source>
</evidence>
<sequence length="261" mass="29282">MQNKVKIIFLGDIVGSPGRKAVKIFLPELTRKYKPTFIIANAENAAGGYGLTEKVAEELFSYGIDILTSGNHIWKREFFPYLQKTEKVLRPANYGEGAPGKGWNIYSKKDIKLGVINLEGRTFMKPLENPFKLGKTLAEEIKKETPFIVVDFHAEATSEKMGLAYFLDGFVSAVIGTHTHVQTSDERIMPKGSGYITDVGMCGAVESIIGMKINQALEMYLTMVPRKLEVEKSERVKLEGVYLELDEEGKTILIERLRLIE</sequence>
<dbReference type="GO" id="GO:0046872">
    <property type="term" value="F:metal ion binding"/>
    <property type="evidence" value="ECO:0007669"/>
    <property type="project" value="UniProtKB-KW"/>
</dbReference>
<reference evidence="9 10" key="1">
    <citation type="submission" date="2018-01" db="EMBL/GenBank/DDBJ databases">
        <title>Metagenomic assembled genomes from two thermal pools in the Uzon Caldera, Kamchatka, Russia.</title>
        <authorList>
            <person name="Wilkins L."/>
            <person name="Ettinger C."/>
        </authorList>
    </citation>
    <scope>NUCLEOTIDE SEQUENCE [LARGE SCALE GENOMIC DNA]</scope>
    <source>
        <strain evidence="8">ARK-04</strain>
        <strain evidence="7">ZAV-08</strain>
    </source>
</reference>
<dbReference type="InterPro" id="IPR029052">
    <property type="entry name" value="Metallo-depent_PP-like"/>
</dbReference>
<feature type="binding site" evidence="6">
    <location>
        <position position="43"/>
    </location>
    <ligand>
        <name>Fe cation</name>
        <dbReference type="ChEBI" id="CHEBI:24875"/>
        <label>2</label>
    </ligand>
</feature>
<evidence type="ECO:0000256" key="2">
    <source>
        <dbReference type="ARBA" id="ARBA00022801"/>
    </source>
</evidence>
<dbReference type="Proteomes" id="UP000235460">
    <property type="component" value="Unassembled WGS sequence"/>
</dbReference>
<dbReference type="PIRSF" id="PIRSF004789">
    <property type="entry name" value="DR1281"/>
    <property type="match status" value="1"/>
</dbReference>
<dbReference type="Gene3D" id="3.60.21.10">
    <property type="match status" value="1"/>
</dbReference>
<feature type="active site" description="Proton donor" evidence="5">
    <location>
        <position position="72"/>
    </location>
</feature>
<feature type="binding site" evidence="6">
    <location>
        <position position="178"/>
    </location>
    <ligand>
        <name>Fe cation</name>
        <dbReference type="ChEBI" id="CHEBI:24875"/>
        <label>2</label>
    </ligand>
</feature>
<dbReference type="SUPFAM" id="SSF56300">
    <property type="entry name" value="Metallo-dependent phosphatases"/>
    <property type="match status" value="1"/>
</dbReference>
<evidence type="ECO:0000256" key="4">
    <source>
        <dbReference type="ARBA" id="ARBA00061401"/>
    </source>
</evidence>
<feature type="binding site" evidence="6">
    <location>
        <position position="12"/>
    </location>
    <ligand>
        <name>Fe cation</name>
        <dbReference type="ChEBI" id="CHEBI:24875"/>
        <label>1</label>
    </ligand>
</feature>
<dbReference type="AlphaFoldDB" id="A0A2N7Q847"/>
<feature type="binding site" evidence="6">
    <location>
        <position position="44"/>
    </location>
    <ligand>
        <name>Fe cation</name>
        <dbReference type="ChEBI" id="CHEBI:24875"/>
        <label>1</label>
    </ligand>
</feature>
<keyword evidence="3" id="KW-0408">Iron</keyword>
<dbReference type="PANTHER" id="PTHR36303:SF1">
    <property type="entry name" value="2',3'-CYCLIC-NUCLEOTIDE 2'-PHOSPHODIESTERASE"/>
    <property type="match status" value="1"/>
</dbReference>